<evidence type="ECO:0000313" key="8">
    <source>
        <dbReference type="Proteomes" id="UP000034543"/>
    </source>
</evidence>
<reference evidence="7 8" key="1">
    <citation type="journal article" date="2015" name="Nature">
        <title>rRNA introns, odd ribosomes, and small enigmatic genomes across a large radiation of phyla.</title>
        <authorList>
            <person name="Brown C.T."/>
            <person name="Hug L.A."/>
            <person name="Thomas B.C."/>
            <person name="Sharon I."/>
            <person name="Castelle C.J."/>
            <person name="Singh A."/>
            <person name="Wilkins M.J."/>
            <person name="Williams K.H."/>
            <person name="Banfield J.F."/>
        </authorList>
    </citation>
    <scope>NUCLEOTIDE SEQUENCE [LARGE SCALE GENOMIC DNA]</scope>
</reference>
<keyword evidence="3 5" id="KW-1133">Transmembrane helix</keyword>
<dbReference type="AlphaFoldDB" id="A0A0G1CG93"/>
<keyword evidence="2 5" id="KW-0812">Transmembrane</keyword>
<evidence type="ECO:0000313" key="7">
    <source>
        <dbReference type="EMBL" id="KKS84499.1"/>
    </source>
</evidence>
<evidence type="ECO:0000256" key="5">
    <source>
        <dbReference type="SAM" id="Phobius"/>
    </source>
</evidence>
<dbReference type="Proteomes" id="UP000034543">
    <property type="component" value="Unassembled WGS sequence"/>
</dbReference>
<feature type="transmembrane region" description="Helical" evidence="5">
    <location>
        <begin position="405"/>
        <end position="434"/>
    </location>
</feature>
<comment type="subcellular location">
    <subcellularLocation>
        <location evidence="1">Membrane</location>
        <topology evidence="1">Multi-pass membrane protein</topology>
    </subcellularLocation>
</comment>
<feature type="transmembrane region" description="Helical" evidence="5">
    <location>
        <begin position="454"/>
        <end position="475"/>
    </location>
</feature>
<sequence length="727" mass="83317">MHLSLKILEPLIVFFIFVLLSLFLGDGLQPITVALGALTLVLMLVIARYKKLPTCSLPPLLHTLWLVLIGYIIIRSLFSDSIGLSITATIRIMCAYLIFYFFAAFGKREWVNVFMTWLVRISLVAIVISFILLLVPRWGYLLPPMNLVFAGFGHNQIVSLLFLTMPLIVKNFLDSPTVKNSTIFLLYIIGFVVSFSRGSLIMLTVLFAYLLISNRKHNKKVQSALLITLATTLFLLLSAQVIVSKVTNPDSLTFIPQFVRRQLVKPFTLEQTRLNYWQQAVSAFKDQPLFGHGPGTFYLLSKRYQEAPNQYSYFAHSFPLETLAESGLIGFILLGGLITLLVIKSRQSSPAKPDLALPDNLVRQSRIWLCQSIQQYNNSRTYNSQLTRLQLLSATADGGQATRNLFYGLILTLGYSFFEFNLNFLAVWLLWWAGWGILNSKQNQIITKPKTPRHINALVLLLLIFYVFSISSLIVKSSKLPDAPKLAFYLAPFDRYHTIKYINSTDDLKIIVSKFAIFLHAKDTQVLNAVLENSKIIKDDFALAERLYKQAVYFDSKNILNFSTFFTLYKNQSVTKWEEIFIFLNKLSLSKTYKPTFRTIESVLRDNFRVKLYEIVTPESRLGNKTIEEYFANVYYKLGLETIEMNPDITEKLWEFSTQLDPSISYYAVELAKLHFTKFSEFEAVFPILSKCQKNSGAAQHCREIESAYKQNNYDMIPPLGYFKNLL</sequence>
<feature type="transmembrane region" description="Helical" evidence="5">
    <location>
        <begin position="7"/>
        <end position="25"/>
    </location>
</feature>
<feature type="transmembrane region" description="Helical" evidence="5">
    <location>
        <begin position="31"/>
        <end position="47"/>
    </location>
</feature>
<feature type="transmembrane region" description="Helical" evidence="5">
    <location>
        <begin position="184"/>
        <end position="212"/>
    </location>
</feature>
<name>A0A0G1CG93_9BACT</name>
<proteinExistence type="predicted"/>
<evidence type="ECO:0000256" key="2">
    <source>
        <dbReference type="ARBA" id="ARBA00022692"/>
    </source>
</evidence>
<feature type="transmembrane region" description="Helical" evidence="5">
    <location>
        <begin position="117"/>
        <end position="135"/>
    </location>
</feature>
<evidence type="ECO:0000259" key="6">
    <source>
        <dbReference type="Pfam" id="PF04932"/>
    </source>
</evidence>
<dbReference type="InterPro" id="IPR007016">
    <property type="entry name" value="O-antigen_ligase-rel_domated"/>
</dbReference>
<keyword evidence="4 5" id="KW-0472">Membrane</keyword>
<feature type="transmembrane region" description="Helical" evidence="5">
    <location>
        <begin position="224"/>
        <end position="243"/>
    </location>
</feature>
<dbReference type="Pfam" id="PF04932">
    <property type="entry name" value="Wzy_C"/>
    <property type="match status" value="1"/>
</dbReference>
<gene>
    <name evidence="7" type="ORF">UV59_C0018G0011</name>
</gene>
<dbReference type="GO" id="GO:0016020">
    <property type="term" value="C:membrane"/>
    <property type="evidence" value="ECO:0007669"/>
    <property type="project" value="UniProtKB-SubCell"/>
</dbReference>
<evidence type="ECO:0000256" key="3">
    <source>
        <dbReference type="ARBA" id="ARBA00022989"/>
    </source>
</evidence>
<comment type="caution">
    <text evidence="7">The sequence shown here is derived from an EMBL/GenBank/DDBJ whole genome shotgun (WGS) entry which is preliminary data.</text>
</comment>
<evidence type="ECO:0000256" key="4">
    <source>
        <dbReference type="ARBA" id="ARBA00023136"/>
    </source>
</evidence>
<evidence type="ECO:0000256" key="1">
    <source>
        <dbReference type="ARBA" id="ARBA00004141"/>
    </source>
</evidence>
<feature type="transmembrane region" description="Helical" evidence="5">
    <location>
        <begin position="59"/>
        <end position="78"/>
    </location>
</feature>
<feature type="transmembrane region" description="Helical" evidence="5">
    <location>
        <begin position="84"/>
        <end position="105"/>
    </location>
</feature>
<dbReference type="STRING" id="1618436.UV59_C0018G0011"/>
<dbReference type="PANTHER" id="PTHR37422:SF17">
    <property type="entry name" value="O-ANTIGEN LIGASE"/>
    <property type="match status" value="1"/>
</dbReference>
<protein>
    <submittedName>
        <fullName evidence="7">O-antigen polymerase</fullName>
    </submittedName>
</protein>
<dbReference type="InterPro" id="IPR051533">
    <property type="entry name" value="WaaL-like"/>
</dbReference>
<accession>A0A0G1CG93</accession>
<feature type="transmembrane region" description="Helical" evidence="5">
    <location>
        <begin position="323"/>
        <end position="343"/>
    </location>
</feature>
<dbReference type="PANTHER" id="PTHR37422">
    <property type="entry name" value="TEICHURONIC ACID BIOSYNTHESIS PROTEIN TUAE"/>
    <property type="match status" value="1"/>
</dbReference>
<organism evidence="7 8">
    <name type="scientific">Candidatus Gottesmanbacteria bacterium GW2011_GWA1_43_11</name>
    <dbReference type="NCBI Taxonomy" id="1618436"/>
    <lineage>
        <taxon>Bacteria</taxon>
        <taxon>Candidatus Gottesmaniibacteriota</taxon>
    </lineage>
</organism>
<feature type="domain" description="O-antigen ligase-related" evidence="6">
    <location>
        <begin position="183"/>
        <end position="334"/>
    </location>
</feature>
<dbReference type="EMBL" id="LCFB01000018">
    <property type="protein sequence ID" value="KKS84499.1"/>
    <property type="molecule type" value="Genomic_DNA"/>
</dbReference>